<dbReference type="Proteomes" id="UP000045782">
    <property type="component" value="Unassembled WGS sequence"/>
</dbReference>
<evidence type="ECO:0000313" key="3">
    <source>
        <dbReference type="Proteomes" id="UP000045782"/>
    </source>
</evidence>
<gene>
    <name evidence="2" type="ORF">ERS075579_04068</name>
</gene>
<feature type="region of interest" description="Disordered" evidence="1">
    <location>
        <begin position="111"/>
        <end position="130"/>
    </location>
</feature>
<feature type="compositionally biased region" description="Basic residues" evidence="1">
    <location>
        <begin position="118"/>
        <end position="130"/>
    </location>
</feature>
<organism evidence="2 3">
    <name type="scientific">Mycobacteroides abscessus</name>
    <dbReference type="NCBI Taxonomy" id="36809"/>
    <lineage>
        <taxon>Bacteria</taxon>
        <taxon>Bacillati</taxon>
        <taxon>Actinomycetota</taxon>
        <taxon>Actinomycetes</taxon>
        <taxon>Mycobacteriales</taxon>
        <taxon>Mycobacteriaceae</taxon>
        <taxon>Mycobacteroides</taxon>
    </lineage>
</organism>
<protein>
    <submittedName>
        <fullName evidence="2">Uncharacterized protein</fullName>
    </submittedName>
</protein>
<evidence type="ECO:0000256" key="1">
    <source>
        <dbReference type="SAM" id="MobiDB-lite"/>
    </source>
</evidence>
<dbReference type="AlphaFoldDB" id="A0A0U0ZT34"/>
<accession>A0A0U0ZT34</accession>
<dbReference type="RefSeq" id="WP_131724598.1">
    <property type="nucleotide sequence ID" value="NZ_CSWP01000009.1"/>
</dbReference>
<evidence type="ECO:0000313" key="2">
    <source>
        <dbReference type="EMBL" id="CPV66751.1"/>
    </source>
</evidence>
<reference evidence="2 3" key="1">
    <citation type="submission" date="2015-03" db="EMBL/GenBank/DDBJ databases">
        <authorList>
            <person name="Murphy D."/>
        </authorList>
    </citation>
    <scope>NUCLEOTIDE SEQUENCE [LARGE SCALE GENOMIC DNA]</scope>
    <source>
        <strain evidence="2 3">PAP088</strain>
    </source>
</reference>
<dbReference type="EMBL" id="CSWP01000009">
    <property type="protein sequence ID" value="CPV66751.1"/>
    <property type="molecule type" value="Genomic_DNA"/>
</dbReference>
<sequence length="130" mass="14577">MTNNVDENTGTGALKRVCDVMSADEFKELLERCHAAARAHGAIFFYDETGQLMGQRYQATYFRGLAQAVHMDELAARLDPAEFAPGAFEQLQAQIVRDGSKRAAYTLLPARPAARPWPTKRSRRARHQAR</sequence>
<name>A0A0U0ZT34_9MYCO</name>
<proteinExistence type="predicted"/>